<feature type="transmembrane region" description="Helical" evidence="1">
    <location>
        <begin position="12"/>
        <end position="42"/>
    </location>
</feature>
<dbReference type="RefSeq" id="WP_170070536.1">
    <property type="nucleotide sequence ID" value="NZ_PVNE01000024.1"/>
</dbReference>
<keyword evidence="3" id="KW-1185">Reference proteome</keyword>
<keyword evidence="1" id="KW-0812">Transmembrane</keyword>
<organism evidence="2 3">
    <name type="scientific">Planifilum fimeticola</name>
    <dbReference type="NCBI Taxonomy" id="201975"/>
    <lineage>
        <taxon>Bacteria</taxon>
        <taxon>Bacillati</taxon>
        <taxon>Bacillota</taxon>
        <taxon>Bacilli</taxon>
        <taxon>Bacillales</taxon>
        <taxon>Thermoactinomycetaceae</taxon>
        <taxon>Planifilum</taxon>
    </lineage>
</organism>
<name>A0A2T0LC02_9BACL</name>
<proteinExistence type="predicted"/>
<reference evidence="2 3" key="1">
    <citation type="submission" date="2018-03" db="EMBL/GenBank/DDBJ databases">
        <title>Genomic Encyclopedia of Archaeal and Bacterial Type Strains, Phase II (KMG-II): from individual species to whole genera.</title>
        <authorList>
            <person name="Goeker M."/>
        </authorList>
    </citation>
    <scope>NUCLEOTIDE SEQUENCE [LARGE SCALE GENOMIC DNA]</scope>
    <source>
        <strain evidence="2 3">DSM 44946</strain>
    </source>
</reference>
<evidence type="ECO:0000313" key="2">
    <source>
        <dbReference type="EMBL" id="PRX39508.1"/>
    </source>
</evidence>
<comment type="caution">
    <text evidence="2">The sequence shown here is derived from an EMBL/GenBank/DDBJ whole genome shotgun (WGS) entry which is preliminary data.</text>
</comment>
<gene>
    <name evidence="2" type="ORF">CLV97_12446</name>
</gene>
<evidence type="ECO:0000256" key="1">
    <source>
        <dbReference type="SAM" id="Phobius"/>
    </source>
</evidence>
<protein>
    <submittedName>
        <fullName evidence="2">Uncharacterized protein</fullName>
    </submittedName>
</protein>
<keyword evidence="1" id="KW-1133">Transmembrane helix</keyword>
<keyword evidence="1" id="KW-0472">Membrane</keyword>
<sequence>MTDLLWFMAELFVRLILVFVGAAAGLVALAITAIVALVLLAWRGRRRRHKDDG</sequence>
<dbReference type="Proteomes" id="UP000237797">
    <property type="component" value="Unassembled WGS sequence"/>
</dbReference>
<accession>A0A2T0LC02</accession>
<dbReference type="EMBL" id="PVNE01000024">
    <property type="protein sequence ID" value="PRX39508.1"/>
    <property type="molecule type" value="Genomic_DNA"/>
</dbReference>
<evidence type="ECO:0000313" key="3">
    <source>
        <dbReference type="Proteomes" id="UP000237797"/>
    </source>
</evidence>
<dbReference type="AlphaFoldDB" id="A0A2T0LC02"/>